<evidence type="ECO:0000313" key="2">
    <source>
        <dbReference type="Proteomes" id="UP000026941"/>
    </source>
</evidence>
<gene>
    <name evidence="1" type="ORF">RRH01S_02_05730</name>
</gene>
<dbReference type="EMBL" id="BAYX01000002">
    <property type="protein sequence ID" value="GAJ91904.1"/>
    <property type="molecule type" value="Genomic_DNA"/>
</dbReference>
<protein>
    <submittedName>
        <fullName evidence="1">Uncharacterized protein</fullName>
    </submittedName>
</protein>
<proteinExistence type="predicted"/>
<comment type="caution">
    <text evidence="1">The sequence shown here is derived from an EMBL/GenBank/DDBJ whole genome shotgun (WGS) entry which is preliminary data.</text>
</comment>
<name>A0AA87Q600_RHIRH</name>
<sequence length="62" mass="7134">MEMGAIWTVKDVEENFVRVLEMARTVGPQRISHDTGIFVLKIEDDFTKPDATELLMKLRPKS</sequence>
<accession>A0AA87Q600</accession>
<dbReference type="Proteomes" id="UP000026941">
    <property type="component" value="Unassembled WGS sequence"/>
</dbReference>
<dbReference type="RefSeq" id="WP_234711655.1">
    <property type="nucleotide sequence ID" value="NZ_BAYX01000002.1"/>
</dbReference>
<dbReference type="AlphaFoldDB" id="A0AA87Q600"/>
<organism evidence="1 2">
    <name type="scientific">Rhizobium rhizogenes NBRC 13257</name>
    <dbReference type="NCBI Taxonomy" id="1220581"/>
    <lineage>
        <taxon>Bacteria</taxon>
        <taxon>Pseudomonadati</taxon>
        <taxon>Pseudomonadota</taxon>
        <taxon>Alphaproteobacteria</taxon>
        <taxon>Hyphomicrobiales</taxon>
        <taxon>Rhizobiaceae</taxon>
        <taxon>Rhizobium/Agrobacterium group</taxon>
        <taxon>Rhizobium</taxon>
    </lineage>
</organism>
<evidence type="ECO:0000313" key="1">
    <source>
        <dbReference type="EMBL" id="GAJ91904.1"/>
    </source>
</evidence>
<reference evidence="1 2" key="1">
    <citation type="submission" date="2014-05" db="EMBL/GenBank/DDBJ databases">
        <title>Whole genome shotgun sequence of Rhizobium rhizogenes NBRC 13257.</title>
        <authorList>
            <person name="Katano-Makiyama Y."/>
            <person name="Hosoyama A."/>
            <person name="Hashimoto M."/>
            <person name="Hosoyama Y."/>
            <person name="Noguchi M."/>
            <person name="Tsuchikane K."/>
            <person name="Kimura A."/>
            <person name="Ohji S."/>
            <person name="Ichikawa N."/>
            <person name="Yamazoe A."/>
            <person name="Fujita N."/>
        </authorList>
    </citation>
    <scope>NUCLEOTIDE SEQUENCE [LARGE SCALE GENOMIC DNA]</scope>
    <source>
        <strain evidence="1 2">NBRC 13257</strain>
    </source>
</reference>